<gene>
    <name evidence="1" type="ORF">RMCB_2910</name>
</gene>
<organism evidence="1 2">
    <name type="scientific">Mycolicibacterium brisbanense</name>
    <dbReference type="NCBI Taxonomy" id="146020"/>
    <lineage>
        <taxon>Bacteria</taxon>
        <taxon>Bacillati</taxon>
        <taxon>Actinomycetota</taxon>
        <taxon>Actinomycetes</taxon>
        <taxon>Mycobacteriales</taxon>
        <taxon>Mycobacteriaceae</taxon>
        <taxon>Mycolicibacterium</taxon>
    </lineage>
</organism>
<comment type="caution">
    <text evidence="1">The sequence shown here is derived from an EMBL/GenBank/DDBJ whole genome shotgun (WGS) entry which is preliminary data.</text>
</comment>
<accession>A0A100VZF5</accession>
<reference evidence="2" key="2">
    <citation type="submission" date="2016-02" db="EMBL/GenBank/DDBJ databases">
        <title>Draft genome sequence of five rapidly growing Mycobacterium species.</title>
        <authorList>
            <person name="Katahira K."/>
            <person name="Gotou Y."/>
            <person name="Iida K."/>
            <person name="Ogura Y."/>
            <person name="Hayashi T."/>
        </authorList>
    </citation>
    <scope>NUCLEOTIDE SEQUENCE [LARGE SCALE GENOMIC DNA]</scope>
    <source>
        <strain evidence="2">JCM15654</strain>
    </source>
</reference>
<reference evidence="2" key="1">
    <citation type="journal article" date="2016" name="Genome Announc.">
        <title>Draft Genome Sequences of Five Rapidly Growing Mycobacterium Species, M. thermoresistibile, M. fortuitum subsp. acetamidolyticum, M. canariasense, M. brisbanense, and M. novocastrense.</title>
        <authorList>
            <person name="Katahira K."/>
            <person name="Ogura Y."/>
            <person name="Gotoh Y."/>
            <person name="Hayashi T."/>
        </authorList>
    </citation>
    <scope>NUCLEOTIDE SEQUENCE [LARGE SCALE GENOMIC DNA]</scope>
    <source>
        <strain evidence="2">JCM15654</strain>
    </source>
</reference>
<dbReference type="AlphaFoldDB" id="A0A100VZF5"/>
<dbReference type="STRING" id="146020.RMCB_2910"/>
<evidence type="ECO:0000313" key="2">
    <source>
        <dbReference type="Proteomes" id="UP000069620"/>
    </source>
</evidence>
<dbReference type="EMBL" id="BCSX01000024">
    <property type="protein sequence ID" value="GAS88814.1"/>
    <property type="molecule type" value="Genomic_DNA"/>
</dbReference>
<protein>
    <recommendedName>
        <fullName evidence="3">Transposase</fullName>
    </recommendedName>
</protein>
<name>A0A100VZF5_9MYCO</name>
<keyword evidence="2" id="KW-1185">Reference proteome</keyword>
<dbReference type="Proteomes" id="UP000069620">
    <property type="component" value="Unassembled WGS sequence"/>
</dbReference>
<proteinExistence type="predicted"/>
<sequence length="77" mass="8888">MHNHVVIAGAQQISRLRPRDRWYDVARRATGGSAEVTQARLSAYIEVGQRPQFRRRGRKDCVKTLAECRNVPLQWSL</sequence>
<evidence type="ECO:0008006" key="3">
    <source>
        <dbReference type="Google" id="ProtNLM"/>
    </source>
</evidence>
<evidence type="ECO:0000313" key="1">
    <source>
        <dbReference type="EMBL" id="GAS88814.1"/>
    </source>
</evidence>